<proteinExistence type="predicted"/>
<sequence length="52" mass="5723">MMAVFLCQLYAIRLKNLVVDGSGYFFRIAFSGLLRVVVSVRVVAQCVIGTVV</sequence>
<accession>V5BXY8</accession>
<evidence type="ECO:0000313" key="1">
    <source>
        <dbReference type="EMBL" id="ESS72709.1"/>
    </source>
</evidence>
<evidence type="ECO:0000313" key="2">
    <source>
        <dbReference type="Proteomes" id="UP000017842"/>
    </source>
</evidence>
<dbReference type="AlphaFoldDB" id="V5BXY8"/>
<comment type="caution">
    <text evidence="1">The sequence shown here is derived from an EMBL/GenBank/DDBJ whole genome shotgun (WGS) entry which is preliminary data.</text>
</comment>
<gene>
    <name evidence="1" type="ORF">MGMO_50c00250</name>
</gene>
<dbReference type="STRING" id="1116472.MGMO_50c00250"/>
<keyword evidence="2" id="KW-1185">Reference proteome</keyword>
<organism evidence="1 2">
    <name type="scientific">Methyloglobulus morosus KoM1</name>
    <dbReference type="NCBI Taxonomy" id="1116472"/>
    <lineage>
        <taxon>Bacteria</taxon>
        <taxon>Pseudomonadati</taxon>
        <taxon>Pseudomonadota</taxon>
        <taxon>Gammaproteobacteria</taxon>
        <taxon>Methylococcales</taxon>
        <taxon>Methylococcaceae</taxon>
        <taxon>Methyloglobulus</taxon>
    </lineage>
</organism>
<name>V5BXY8_9GAMM</name>
<dbReference type="Proteomes" id="UP000017842">
    <property type="component" value="Unassembled WGS sequence"/>
</dbReference>
<protein>
    <submittedName>
        <fullName evidence="1">Uncharacterized protein</fullName>
    </submittedName>
</protein>
<reference evidence="1 2" key="1">
    <citation type="journal article" date="2013" name="Genome Announc.">
        <title>Draft Genome Sequence of the Methanotrophic Gammaproteobacterium Methyloglobulus morosus DSM 22980 Strain KoM1.</title>
        <authorList>
            <person name="Poehlein A."/>
            <person name="Deutzmann J.S."/>
            <person name="Daniel R."/>
            <person name="Simeonova D.D."/>
        </authorList>
    </citation>
    <scope>NUCLEOTIDE SEQUENCE [LARGE SCALE GENOMIC DNA]</scope>
    <source>
        <strain evidence="1 2">KoM1</strain>
    </source>
</reference>
<dbReference type="EMBL" id="AYLO01000049">
    <property type="protein sequence ID" value="ESS72709.1"/>
    <property type="molecule type" value="Genomic_DNA"/>
</dbReference>